<feature type="region of interest" description="Disordered" evidence="1">
    <location>
        <begin position="171"/>
        <end position="225"/>
    </location>
</feature>
<evidence type="ECO:0000256" key="1">
    <source>
        <dbReference type="SAM" id="MobiDB-lite"/>
    </source>
</evidence>
<reference evidence="2 3" key="1">
    <citation type="submission" date="2023-01" db="EMBL/GenBank/DDBJ databases">
        <title>Analysis of 21 Apiospora genomes using comparative genomics revels a genus with tremendous synthesis potential of carbohydrate active enzymes and secondary metabolites.</title>
        <authorList>
            <person name="Sorensen T."/>
        </authorList>
    </citation>
    <scope>NUCLEOTIDE SEQUENCE [LARGE SCALE GENOMIC DNA]</scope>
    <source>
        <strain evidence="2 3">CBS 83171</strain>
    </source>
</reference>
<protein>
    <submittedName>
        <fullName evidence="2">Uncharacterized protein</fullName>
    </submittedName>
</protein>
<feature type="compositionally biased region" description="Basic and acidic residues" evidence="1">
    <location>
        <begin position="86"/>
        <end position="95"/>
    </location>
</feature>
<accession>A0ABR1UMV5</accession>
<dbReference type="Proteomes" id="UP001446871">
    <property type="component" value="Unassembled WGS sequence"/>
</dbReference>
<evidence type="ECO:0000313" key="2">
    <source>
        <dbReference type="EMBL" id="KAK8060224.1"/>
    </source>
</evidence>
<evidence type="ECO:0000313" key="3">
    <source>
        <dbReference type="Proteomes" id="UP001446871"/>
    </source>
</evidence>
<keyword evidence="3" id="KW-1185">Reference proteome</keyword>
<proteinExistence type="predicted"/>
<feature type="compositionally biased region" description="Polar residues" evidence="1">
    <location>
        <begin position="66"/>
        <end position="78"/>
    </location>
</feature>
<feature type="compositionally biased region" description="Basic and acidic residues" evidence="1">
    <location>
        <begin position="205"/>
        <end position="225"/>
    </location>
</feature>
<name>A0ABR1UMV5_9PEZI</name>
<gene>
    <name evidence="2" type="ORF">PG996_010154</name>
</gene>
<dbReference type="EMBL" id="JAQQWM010000006">
    <property type="protein sequence ID" value="KAK8060224.1"/>
    <property type="molecule type" value="Genomic_DNA"/>
</dbReference>
<feature type="region of interest" description="Disordered" evidence="1">
    <location>
        <begin position="65"/>
        <end position="95"/>
    </location>
</feature>
<sequence>MPATDREYKATEDVDAANVYQRPAWTLGGFETHAKQVASLTAAEAQNHVVWDISASKGQSRKWESFGQSSSAAESGPNNFLVASHDASKGSESKVDQGLNDVVDDMTLRLAFKRVETYDISAGGWSSNLDMFKLEEGVQYKEYVKPQALLIGYGPSMDVTFSDKAKESFEKSLQQAKESDSTGLKILGMPITGSSSSSSSSSDKSTGEAHYNEESGLHIQPAEKL</sequence>
<comment type="caution">
    <text evidence="2">The sequence shown here is derived from an EMBL/GenBank/DDBJ whole genome shotgun (WGS) entry which is preliminary data.</text>
</comment>
<organism evidence="2 3">
    <name type="scientific">Apiospora saccharicola</name>
    <dbReference type="NCBI Taxonomy" id="335842"/>
    <lineage>
        <taxon>Eukaryota</taxon>
        <taxon>Fungi</taxon>
        <taxon>Dikarya</taxon>
        <taxon>Ascomycota</taxon>
        <taxon>Pezizomycotina</taxon>
        <taxon>Sordariomycetes</taxon>
        <taxon>Xylariomycetidae</taxon>
        <taxon>Amphisphaeriales</taxon>
        <taxon>Apiosporaceae</taxon>
        <taxon>Apiospora</taxon>
    </lineage>
</organism>